<evidence type="ECO:0000256" key="2">
    <source>
        <dbReference type="ARBA" id="ARBA00022729"/>
    </source>
</evidence>
<name>A0ABN1LQS0_9ALTE</name>
<dbReference type="EMBL" id="BAAAFD010000010">
    <property type="protein sequence ID" value="GAA0858917.1"/>
    <property type="molecule type" value="Genomic_DNA"/>
</dbReference>
<evidence type="ECO:0000256" key="1">
    <source>
        <dbReference type="ARBA" id="ARBA00010333"/>
    </source>
</evidence>
<dbReference type="PROSITE" id="PS51257">
    <property type="entry name" value="PROKAR_LIPOPROTEIN"/>
    <property type="match status" value="1"/>
</dbReference>
<sequence length="281" mass="31482">MKTTELMLAVVASFTLFACSPEQGSSSSTSKALSDSDLASAMEIDKNQPECAVSLGFDVWDPYQYVDVDGKVRGLDIEVIRNILLDMDCSVTYVRGTWVSLLEDLKQGNVDLLLGASKTEAREEYAMFSDPYRMEEFTLYIRKDDTPRVNYQDISDFIENGSKIGVVGDYYYGPRISALLDGETTKGNFVTGIMGELNIARLLDLDIDGFLEDSFVGASILRRKALNNYIVPHSFTVNTGDIYVMFSKESVDPYIVDRFNERLEDFKASGAYDQIMAKYSQ</sequence>
<keyword evidence="6" id="KW-1185">Reference proteome</keyword>
<evidence type="ECO:0000313" key="5">
    <source>
        <dbReference type="EMBL" id="GAA0858917.1"/>
    </source>
</evidence>
<accession>A0ABN1LQS0</accession>
<reference evidence="6" key="1">
    <citation type="journal article" date="2019" name="Int. J. Syst. Evol. Microbiol.">
        <title>The Global Catalogue of Microorganisms (GCM) 10K type strain sequencing project: providing services to taxonomists for standard genome sequencing and annotation.</title>
        <authorList>
            <consortium name="The Broad Institute Genomics Platform"/>
            <consortium name="The Broad Institute Genome Sequencing Center for Infectious Disease"/>
            <person name="Wu L."/>
            <person name="Ma J."/>
        </authorList>
    </citation>
    <scope>NUCLEOTIDE SEQUENCE [LARGE SCALE GENOMIC DNA]</scope>
    <source>
        <strain evidence="6">JCM 15896</strain>
    </source>
</reference>
<keyword evidence="2 3" id="KW-0732">Signal</keyword>
<protein>
    <submittedName>
        <fullName evidence="5">Transporter substrate-binding domain-containing protein</fullName>
    </submittedName>
</protein>
<evidence type="ECO:0000256" key="3">
    <source>
        <dbReference type="SAM" id="SignalP"/>
    </source>
</evidence>
<feature type="domain" description="Solute-binding protein family 3/N-terminal" evidence="4">
    <location>
        <begin position="52"/>
        <end position="280"/>
    </location>
</feature>
<dbReference type="RefSeq" id="WP_343861473.1">
    <property type="nucleotide sequence ID" value="NZ_BAAAFD010000010.1"/>
</dbReference>
<feature type="signal peptide" evidence="3">
    <location>
        <begin position="1"/>
        <end position="18"/>
    </location>
</feature>
<evidence type="ECO:0000259" key="4">
    <source>
        <dbReference type="SMART" id="SM00062"/>
    </source>
</evidence>
<dbReference type="PANTHER" id="PTHR35936">
    <property type="entry name" value="MEMBRANE-BOUND LYTIC MUREIN TRANSGLYCOSYLASE F"/>
    <property type="match status" value="1"/>
</dbReference>
<dbReference type="InterPro" id="IPR001638">
    <property type="entry name" value="Solute-binding_3/MltF_N"/>
</dbReference>
<organism evidence="5 6">
    <name type="scientific">Aliiglaciecola litoralis</name>
    <dbReference type="NCBI Taxonomy" id="582857"/>
    <lineage>
        <taxon>Bacteria</taxon>
        <taxon>Pseudomonadati</taxon>
        <taxon>Pseudomonadota</taxon>
        <taxon>Gammaproteobacteria</taxon>
        <taxon>Alteromonadales</taxon>
        <taxon>Alteromonadaceae</taxon>
        <taxon>Aliiglaciecola</taxon>
    </lineage>
</organism>
<dbReference type="SMART" id="SM00062">
    <property type="entry name" value="PBPb"/>
    <property type="match status" value="1"/>
</dbReference>
<dbReference type="Gene3D" id="3.40.190.10">
    <property type="entry name" value="Periplasmic binding protein-like II"/>
    <property type="match status" value="2"/>
</dbReference>
<comment type="similarity">
    <text evidence="1">Belongs to the bacterial solute-binding protein 3 family.</text>
</comment>
<comment type="caution">
    <text evidence="5">The sequence shown here is derived from an EMBL/GenBank/DDBJ whole genome shotgun (WGS) entry which is preliminary data.</text>
</comment>
<proteinExistence type="inferred from homology"/>
<dbReference type="PANTHER" id="PTHR35936:SF25">
    <property type="entry name" value="ABC TRANSPORTER SUBSTRATE-BINDING PROTEIN"/>
    <property type="match status" value="1"/>
</dbReference>
<dbReference type="SUPFAM" id="SSF53850">
    <property type="entry name" value="Periplasmic binding protein-like II"/>
    <property type="match status" value="1"/>
</dbReference>
<gene>
    <name evidence="5" type="ORF">GCM10009114_30340</name>
</gene>
<feature type="chain" id="PRO_5047316554" evidence="3">
    <location>
        <begin position="19"/>
        <end position="281"/>
    </location>
</feature>
<dbReference type="Pfam" id="PF00497">
    <property type="entry name" value="SBP_bac_3"/>
    <property type="match status" value="1"/>
</dbReference>
<dbReference type="Proteomes" id="UP001500359">
    <property type="component" value="Unassembled WGS sequence"/>
</dbReference>
<evidence type="ECO:0000313" key="6">
    <source>
        <dbReference type="Proteomes" id="UP001500359"/>
    </source>
</evidence>